<organism evidence="2 3">
    <name type="scientific">Dickeya aquatica</name>
    <dbReference type="NCBI Taxonomy" id="1401087"/>
    <lineage>
        <taxon>Bacteria</taxon>
        <taxon>Pseudomonadati</taxon>
        <taxon>Pseudomonadota</taxon>
        <taxon>Gammaproteobacteria</taxon>
        <taxon>Enterobacterales</taxon>
        <taxon>Pectobacteriaceae</taxon>
        <taxon>Dickeya</taxon>
    </lineage>
</organism>
<reference evidence="2 3" key="1">
    <citation type="submission" date="2016-09" db="EMBL/GenBank/DDBJ databases">
        <authorList>
            <person name="Reverchon S."/>
            <person name="Nasser W."/>
            <person name="Leonard S."/>
            <person name="Brochier C."/>
            <person name="Duprey A."/>
        </authorList>
    </citation>
    <scope>NUCLEOTIDE SEQUENCE [LARGE SCALE GENOMIC DNA]</scope>
    <source>
        <strain evidence="2 3">174/2</strain>
    </source>
</reference>
<evidence type="ECO:0000256" key="1">
    <source>
        <dbReference type="ARBA" id="ARBA00022723"/>
    </source>
</evidence>
<dbReference type="EMBL" id="LT615367">
    <property type="protein sequence ID" value="SLM61576.1"/>
    <property type="molecule type" value="Genomic_DNA"/>
</dbReference>
<accession>A0A375A6M9</accession>
<dbReference type="InterPro" id="IPR023214">
    <property type="entry name" value="HAD_sf"/>
</dbReference>
<dbReference type="Proteomes" id="UP000294820">
    <property type="component" value="Chromosome 1"/>
</dbReference>
<protein>
    <submittedName>
        <fullName evidence="2">Capsular polysaccharide biosynthesis protein, putative</fullName>
    </submittedName>
</protein>
<dbReference type="KEGG" id="daq:DAQ1742_00475"/>
<dbReference type="SUPFAM" id="SSF56784">
    <property type="entry name" value="HAD-like"/>
    <property type="match status" value="1"/>
</dbReference>
<name>A0A375A6M9_9GAMM</name>
<dbReference type="AlphaFoldDB" id="A0A375A6M9"/>
<dbReference type="InterPro" id="IPR036412">
    <property type="entry name" value="HAD-like_sf"/>
</dbReference>
<keyword evidence="3" id="KW-1185">Reference proteome</keyword>
<gene>
    <name evidence="2" type="ORF">DAQ1742_00475</name>
</gene>
<proteinExistence type="predicted"/>
<dbReference type="GO" id="GO:0046872">
    <property type="term" value="F:metal ion binding"/>
    <property type="evidence" value="ECO:0007669"/>
    <property type="project" value="UniProtKB-KW"/>
</dbReference>
<keyword evidence="1" id="KW-0479">Metal-binding</keyword>
<dbReference type="Gene3D" id="3.40.50.1000">
    <property type="entry name" value="HAD superfamily/HAD-like"/>
    <property type="match status" value="1"/>
</dbReference>
<evidence type="ECO:0000313" key="3">
    <source>
        <dbReference type="Proteomes" id="UP000294820"/>
    </source>
</evidence>
<dbReference type="RefSeq" id="WP_035339522.1">
    <property type="nucleotide sequence ID" value="NZ_LT615367.1"/>
</dbReference>
<evidence type="ECO:0000313" key="2">
    <source>
        <dbReference type="EMBL" id="SLM61576.1"/>
    </source>
</evidence>
<sequence>MSKHIDGTLVVDIDGTLCDIKKKDQSYSELVPYQPMLDKLREYQSKGYTILLYTARNMKTHEGNLGLINRHTAPVLLEWLEKWNVPYDEILFGKPWPRKHGFYIDDRAVRPNEFLTMSEDEIHTLLGQE</sequence>